<comment type="caution">
    <text evidence="5">The sequence shown here is derived from an EMBL/GenBank/DDBJ whole genome shotgun (WGS) entry which is preliminary data.</text>
</comment>
<dbReference type="InterPro" id="IPR003593">
    <property type="entry name" value="AAA+_ATPase"/>
</dbReference>
<evidence type="ECO:0000256" key="2">
    <source>
        <dbReference type="ARBA" id="ARBA00022741"/>
    </source>
</evidence>
<dbReference type="Gene3D" id="3.40.50.300">
    <property type="entry name" value="P-loop containing nucleotide triphosphate hydrolases"/>
    <property type="match status" value="1"/>
</dbReference>
<dbReference type="EMBL" id="JAINWA010000003">
    <property type="protein sequence ID" value="MCD1655003.1"/>
    <property type="molecule type" value="Genomic_DNA"/>
</dbReference>
<protein>
    <submittedName>
        <fullName evidence="5">ATP-binding cassette domain-containing protein</fullName>
    </submittedName>
</protein>
<keyword evidence="6" id="KW-1185">Reference proteome</keyword>
<sequence length="340" mass="37945">MAIIEATALSKTYQNAVKEAGLAGALKHFIKPVFTEIKAVSEVRLSIEPGETVAYVGPNGAGKSTTIKMLTGILKPSGGQIRINGMDPYRDRLENTKRMGVVFGQRTQLWWDIPVSESFTLLRDIYAIPPNRYKENLAWLSDMLGLGPFMGSSARKLSLGQRMRADLALAFLHDPAVVFLDEPTIGLDVAVRERIREFLKQINRERGTTILLTSHDLDDIRDVCDRLVVIDRGTIIYDGKLQALLDQCVRCRTMHLRLASDGRDFAKKIGKHPDLEVIASGPCEASIEFDRFALSAKDIINLANSTGEVVDFRIDEPDIERFIKNVYEGKLDISENRGRA</sequence>
<proteinExistence type="predicted"/>
<dbReference type="PANTHER" id="PTHR42711">
    <property type="entry name" value="ABC TRANSPORTER ATP-BINDING PROTEIN"/>
    <property type="match status" value="1"/>
</dbReference>
<name>A0AAE3JJ26_9SPIR</name>
<dbReference type="Proteomes" id="UP001198163">
    <property type="component" value="Unassembled WGS sequence"/>
</dbReference>
<evidence type="ECO:0000313" key="6">
    <source>
        <dbReference type="Proteomes" id="UP001198163"/>
    </source>
</evidence>
<evidence type="ECO:0000313" key="5">
    <source>
        <dbReference type="EMBL" id="MCD1655003.1"/>
    </source>
</evidence>
<dbReference type="InterPro" id="IPR050763">
    <property type="entry name" value="ABC_transporter_ATP-binding"/>
</dbReference>
<evidence type="ECO:0000259" key="4">
    <source>
        <dbReference type="PROSITE" id="PS50893"/>
    </source>
</evidence>
<accession>A0AAE3JJ26</accession>
<dbReference type="PANTHER" id="PTHR42711:SF1">
    <property type="entry name" value="ABC-TRANSPORT PROTEIN, ATP-BINDING COMPONENT"/>
    <property type="match status" value="1"/>
</dbReference>
<organism evidence="5 6">
    <name type="scientific">Teretinema zuelzerae</name>
    <dbReference type="NCBI Taxonomy" id="156"/>
    <lineage>
        <taxon>Bacteria</taxon>
        <taxon>Pseudomonadati</taxon>
        <taxon>Spirochaetota</taxon>
        <taxon>Spirochaetia</taxon>
        <taxon>Spirochaetales</taxon>
        <taxon>Treponemataceae</taxon>
        <taxon>Teretinema</taxon>
    </lineage>
</organism>
<dbReference type="SUPFAM" id="SSF52540">
    <property type="entry name" value="P-loop containing nucleoside triphosphate hydrolases"/>
    <property type="match status" value="1"/>
</dbReference>
<dbReference type="PROSITE" id="PS00211">
    <property type="entry name" value="ABC_TRANSPORTER_1"/>
    <property type="match status" value="1"/>
</dbReference>
<keyword evidence="1" id="KW-0813">Transport</keyword>
<reference evidence="5" key="1">
    <citation type="submission" date="2021-08" db="EMBL/GenBank/DDBJ databases">
        <title>Comparative analyses of Brucepasteria parasyntrophica and Teretinema zuelzerae.</title>
        <authorList>
            <person name="Song Y."/>
            <person name="Brune A."/>
        </authorList>
    </citation>
    <scope>NUCLEOTIDE SEQUENCE</scope>
    <source>
        <strain evidence="5">DSM 1903</strain>
    </source>
</reference>
<dbReference type="InterPro" id="IPR003439">
    <property type="entry name" value="ABC_transporter-like_ATP-bd"/>
</dbReference>
<dbReference type="RefSeq" id="WP_230755725.1">
    <property type="nucleotide sequence ID" value="NZ_JAINWA010000003.1"/>
</dbReference>
<dbReference type="AlphaFoldDB" id="A0AAE3JJ26"/>
<keyword evidence="2" id="KW-0547">Nucleotide-binding</keyword>
<gene>
    <name evidence="5" type="ORF">K7J14_09860</name>
</gene>
<evidence type="ECO:0000256" key="1">
    <source>
        <dbReference type="ARBA" id="ARBA00022448"/>
    </source>
</evidence>
<dbReference type="Pfam" id="PF00005">
    <property type="entry name" value="ABC_tran"/>
    <property type="match status" value="1"/>
</dbReference>
<feature type="domain" description="ABC transporter" evidence="4">
    <location>
        <begin position="17"/>
        <end position="257"/>
    </location>
</feature>
<keyword evidence="3 5" id="KW-0067">ATP-binding</keyword>
<dbReference type="PROSITE" id="PS50893">
    <property type="entry name" value="ABC_TRANSPORTER_2"/>
    <property type="match status" value="1"/>
</dbReference>
<dbReference type="InterPro" id="IPR017871">
    <property type="entry name" value="ABC_transporter-like_CS"/>
</dbReference>
<dbReference type="GO" id="GO:0016887">
    <property type="term" value="F:ATP hydrolysis activity"/>
    <property type="evidence" value="ECO:0007669"/>
    <property type="project" value="InterPro"/>
</dbReference>
<dbReference type="SMART" id="SM00382">
    <property type="entry name" value="AAA"/>
    <property type="match status" value="1"/>
</dbReference>
<evidence type="ECO:0000256" key="3">
    <source>
        <dbReference type="ARBA" id="ARBA00022840"/>
    </source>
</evidence>
<dbReference type="GO" id="GO:0005524">
    <property type="term" value="F:ATP binding"/>
    <property type="evidence" value="ECO:0007669"/>
    <property type="project" value="UniProtKB-KW"/>
</dbReference>
<dbReference type="InterPro" id="IPR027417">
    <property type="entry name" value="P-loop_NTPase"/>
</dbReference>